<accession>A0A1X7T0Q4</accession>
<dbReference type="AlphaFoldDB" id="A0A1X7T0Q4"/>
<protein>
    <submittedName>
        <fullName evidence="1">Uncharacterized protein</fullName>
    </submittedName>
</protein>
<dbReference type="EnsemblMetazoa" id="Aqu2.1.08022_001">
    <property type="protein sequence ID" value="Aqu2.1.08022_001"/>
    <property type="gene ID" value="Aqu2.1.08022"/>
</dbReference>
<dbReference type="OrthoDB" id="10035089at2759"/>
<proteinExistence type="predicted"/>
<organism evidence="1">
    <name type="scientific">Amphimedon queenslandica</name>
    <name type="common">Sponge</name>
    <dbReference type="NCBI Taxonomy" id="400682"/>
    <lineage>
        <taxon>Eukaryota</taxon>
        <taxon>Metazoa</taxon>
        <taxon>Porifera</taxon>
        <taxon>Demospongiae</taxon>
        <taxon>Heteroscleromorpha</taxon>
        <taxon>Haplosclerida</taxon>
        <taxon>Niphatidae</taxon>
        <taxon>Amphimedon</taxon>
    </lineage>
</organism>
<sequence>MCAQVSFSLSFLKRSVRNVKGYLEWLKNKRYFCSEASGAGFLDAEWFELAKKQLKGKDPSQTLTWNTPE</sequence>
<reference evidence="1" key="1">
    <citation type="submission" date="2017-05" db="UniProtKB">
        <authorList>
            <consortium name="EnsemblMetazoa"/>
        </authorList>
    </citation>
    <scope>IDENTIFICATION</scope>
</reference>
<dbReference type="InParanoid" id="A0A1X7T0Q4"/>
<name>A0A1X7T0Q4_AMPQE</name>
<evidence type="ECO:0000313" key="1">
    <source>
        <dbReference type="EnsemblMetazoa" id="Aqu2.1.08022_001"/>
    </source>
</evidence>